<comment type="caution">
    <text evidence="2">The sequence shown here is derived from an EMBL/GenBank/DDBJ whole genome shotgun (WGS) entry which is preliminary data.</text>
</comment>
<name>A0AAN2PHZ4_9BACI</name>
<dbReference type="RefSeq" id="WP_048687586.1">
    <property type="nucleotide sequence ID" value="NZ_CCXW01000001.1"/>
</dbReference>
<feature type="coiled-coil region" evidence="1">
    <location>
        <begin position="51"/>
        <end position="78"/>
    </location>
</feature>
<keyword evidence="3" id="KW-1185">Reference proteome</keyword>
<reference evidence="2 3" key="1">
    <citation type="journal article" date="2014" name="Genome Announc.">
        <title>Genome Sequence of Bacillus simplex Strain P558, Isolated from a Human Fecal Sample.</title>
        <authorList>
            <person name="Croce O."/>
            <person name="Hugon P."/>
            <person name="Lagier J.C."/>
            <person name="Bibi F."/>
            <person name="Robert C."/>
            <person name="Azhar E.I."/>
            <person name="Raoult D."/>
            <person name="Fournier P.E."/>
        </authorList>
    </citation>
    <scope>NUCLEOTIDE SEQUENCE [LARGE SCALE GENOMIC DNA]</scope>
    <source>
        <strain evidence="2 3">P558</strain>
    </source>
</reference>
<evidence type="ECO:0000256" key="1">
    <source>
        <dbReference type="SAM" id="Coils"/>
    </source>
</evidence>
<organism evidence="2 3">
    <name type="scientific">Peribacillus simplex</name>
    <dbReference type="NCBI Taxonomy" id="1478"/>
    <lineage>
        <taxon>Bacteria</taxon>
        <taxon>Bacillati</taxon>
        <taxon>Bacillota</taxon>
        <taxon>Bacilli</taxon>
        <taxon>Bacillales</taxon>
        <taxon>Bacillaceae</taxon>
        <taxon>Peribacillus</taxon>
    </lineage>
</organism>
<gene>
    <name evidence="2" type="ORF">BN1180_03217</name>
</gene>
<accession>A0AAN2PHZ4</accession>
<evidence type="ECO:0000313" key="2">
    <source>
        <dbReference type="EMBL" id="CEG33045.1"/>
    </source>
</evidence>
<dbReference type="Proteomes" id="UP000182110">
    <property type="component" value="Unassembled WGS sequence"/>
</dbReference>
<sequence length="85" mass="9621">MDQQEKTIEKQSELIRVLVEPLTENLNMKKNEIKGLKRLDKIVAEVSAAVIKMAKEEVESIKKEVAVAKAEIDVVMNRDKVDCPT</sequence>
<dbReference type="EMBL" id="CCXW01000001">
    <property type="protein sequence ID" value="CEG33045.1"/>
    <property type="molecule type" value="Genomic_DNA"/>
</dbReference>
<dbReference type="AlphaFoldDB" id="A0AAN2PHZ4"/>
<keyword evidence="1" id="KW-0175">Coiled coil</keyword>
<proteinExistence type="predicted"/>
<evidence type="ECO:0000313" key="3">
    <source>
        <dbReference type="Proteomes" id="UP000182110"/>
    </source>
</evidence>
<protein>
    <submittedName>
        <fullName evidence="2">Uncharacterized protein</fullName>
    </submittedName>
</protein>